<dbReference type="GO" id="GO:0003677">
    <property type="term" value="F:DNA binding"/>
    <property type="evidence" value="ECO:0007669"/>
    <property type="project" value="InterPro"/>
</dbReference>
<dbReference type="InterPro" id="IPR002686">
    <property type="entry name" value="Transposase_17"/>
</dbReference>
<dbReference type="PANTHER" id="PTHR34322:SF2">
    <property type="entry name" value="TRANSPOSASE IS200-LIKE DOMAIN-CONTAINING PROTEIN"/>
    <property type="match status" value="1"/>
</dbReference>
<dbReference type="Proteomes" id="UP000215215">
    <property type="component" value="Unassembled WGS sequence"/>
</dbReference>
<reference evidence="2 3" key="1">
    <citation type="submission" date="2017-07" db="EMBL/GenBank/DDBJ databases">
        <title>Recovery of genomes from metagenomes via a dereplication, aggregation, and scoring strategy.</title>
        <authorList>
            <person name="Sieber C.M."/>
            <person name="Probst A.J."/>
            <person name="Sharrar A."/>
            <person name="Thomas B.C."/>
            <person name="Hess M."/>
            <person name="Tringe S.G."/>
            <person name="Banfield J.F."/>
        </authorList>
    </citation>
    <scope>NUCLEOTIDE SEQUENCE [LARGE SCALE GENOMIC DNA]</scope>
    <source>
        <strain evidence="2">JGI_Cruoil_03_44_89</strain>
    </source>
</reference>
<name>A0A235BRI8_UNCW3</name>
<dbReference type="SUPFAM" id="SSF143422">
    <property type="entry name" value="Transposase IS200-like"/>
    <property type="match status" value="1"/>
</dbReference>
<dbReference type="EMBL" id="NOZQ01000188">
    <property type="protein sequence ID" value="OYD14337.1"/>
    <property type="molecule type" value="Genomic_DNA"/>
</dbReference>
<accession>A0A235BRI8</accession>
<dbReference type="Gene3D" id="3.30.70.1290">
    <property type="entry name" value="Transposase IS200-like"/>
    <property type="match status" value="1"/>
</dbReference>
<feature type="domain" description="Transposase IS200-like" evidence="1">
    <location>
        <begin position="15"/>
        <end position="104"/>
    </location>
</feature>
<dbReference type="Pfam" id="PF01797">
    <property type="entry name" value="Y1_Tnp"/>
    <property type="match status" value="1"/>
</dbReference>
<evidence type="ECO:0000259" key="1">
    <source>
        <dbReference type="SMART" id="SM01321"/>
    </source>
</evidence>
<organism evidence="2 3">
    <name type="scientific">candidate division WOR-3 bacterium JGI_Cruoil_03_44_89</name>
    <dbReference type="NCBI Taxonomy" id="1973748"/>
    <lineage>
        <taxon>Bacteria</taxon>
        <taxon>Bacteria division WOR-3</taxon>
    </lineage>
</organism>
<dbReference type="GO" id="GO:0004803">
    <property type="term" value="F:transposase activity"/>
    <property type="evidence" value="ECO:0007669"/>
    <property type="project" value="InterPro"/>
</dbReference>
<dbReference type="AlphaFoldDB" id="A0A235BRI8"/>
<comment type="caution">
    <text evidence="2">The sequence shown here is derived from an EMBL/GenBank/DDBJ whole genome shotgun (WGS) entry which is preliminary data.</text>
</comment>
<evidence type="ECO:0000313" key="2">
    <source>
        <dbReference type="EMBL" id="OYD14337.1"/>
    </source>
</evidence>
<sequence length="132" mass="15626">MEISDKIYSETAEFESGVLISSKIIERYDFFIYAYTLMSNHIHLLVEAGDTPLSKIMQGFLQSCTQYYNRKYKIVGHLFQSRYKAILCDKDVYLLQLLRYIHMNPVRAKIVESPSDYLWSSHRVLNKMLLMR</sequence>
<dbReference type="SMART" id="SM01321">
    <property type="entry name" value="Y1_Tnp"/>
    <property type="match status" value="1"/>
</dbReference>
<dbReference type="GO" id="GO:0006313">
    <property type="term" value="P:DNA transposition"/>
    <property type="evidence" value="ECO:0007669"/>
    <property type="project" value="InterPro"/>
</dbReference>
<dbReference type="InterPro" id="IPR036515">
    <property type="entry name" value="Transposase_17_sf"/>
</dbReference>
<dbReference type="PANTHER" id="PTHR34322">
    <property type="entry name" value="TRANSPOSASE, Y1_TNP DOMAIN-CONTAINING"/>
    <property type="match status" value="1"/>
</dbReference>
<protein>
    <recommendedName>
        <fullName evidence="1">Transposase IS200-like domain-containing protein</fullName>
    </recommendedName>
</protein>
<proteinExistence type="predicted"/>
<gene>
    <name evidence="2" type="ORF">CH333_08310</name>
</gene>
<evidence type="ECO:0000313" key="3">
    <source>
        <dbReference type="Proteomes" id="UP000215215"/>
    </source>
</evidence>